<evidence type="ECO:0000313" key="1">
    <source>
        <dbReference type="EMBL" id="PKK58293.1"/>
    </source>
</evidence>
<evidence type="ECO:0000313" key="2">
    <source>
        <dbReference type="Proteomes" id="UP000233469"/>
    </source>
</evidence>
<accession>A0A2N1M9H1</accession>
<dbReference type="Proteomes" id="UP000233469">
    <property type="component" value="Unassembled WGS sequence"/>
</dbReference>
<comment type="caution">
    <text evidence="1">The sequence shown here is derived from an EMBL/GenBank/DDBJ whole genome shotgun (WGS) entry which is preliminary data.</text>
</comment>
<organism evidence="1 2">
    <name type="scientific">Rhizophagus irregularis</name>
    <dbReference type="NCBI Taxonomy" id="588596"/>
    <lineage>
        <taxon>Eukaryota</taxon>
        <taxon>Fungi</taxon>
        <taxon>Fungi incertae sedis</taxon>
        <taxon>Mucoromycota</taxon>
        <taxon>Glomeromycotina</taxon>
        <taxon>Glomeromycetes</taxon>
        <taxon>Glomerales</taxon>
        <taxon>Glomeraceae</taxon>
        <taxon>Rhizophagus</taxon>
    </lineage>
</organism>
<name>A0A2N1M9H1_9GLOM</name>
<sequence>MDKISRISQGLTWPSLKEKRVLLFQRCENVEEKANLVITDWIASRRYFCDTEEVLCLEIINQRKL</sequence>
<gene>
    <name evidence="1" type="ORF">RhiirC2_796557</name>
</gene>
<reference evidence="1 2" key="1">
    <citation type="submission" date="2016-04" db="EMBL/GenBank/DDBJ databases">
        <title>Genome analyses suggest a sexual origin of heterokaryosis in a supposedly ancient asexual fungus.</title>
        <authorList>
            <person name="Ropars J."/>
            <person name="Sedzielewska K."/>
            <person name="Noel J."/>
            <person name="Charron P."/>
            <person name="Farinelli L."/>
            <person name="Marton T."/>
            <person name="Kruger M."/>
            <person name="Pelin A."/>
            <person name="Brachmann A."/>
            <person name="Corradi N."/>
        </authorList>
    </citation>
    <scope>NUCLEOTIDE SEQUENCE [LARGE SCALE GENOMIC DNA]</scope>
    <source>
        <strain evidence="1 2">C2</strain>
    </source>
</reference>
<protein>
    <submittedName>
        <fullName evidence="1">Uncharacterized protein</fullName>
    </submittedName>
</protein>
<dbReference type="AlphaFoldDB" id="A0A2N1M9H1"/>
<proteinExistence type="predicted"/>
<dbReference type="EMBL" id="LLXL01003704">
    <property type="protein sequence ID" value="PKK58293.1"/>
    <property type="molecule type" value="Genomic_DNA"/>
</dbReference>
<reference evidence="1 2" key="2">
    <citation type="submission" date="2017-10" db="EMBL/GenBank/DDBJ databases">
        <title>Extensive intraspecific genome diversity in a model arbuscular mycorrhizal fungus.</title>
        <authorList>
            <person name="Chen E.C.H."/>
            <person name="Morin E."/>
            <person name="Baudet D."/>
            <person name="Noel J."/>
            <person name="Ndikumana S."/>
            <person name="Charron P."/>
            <person name="St-Onge C."/>
            <person name="Giorgi J."/>
            <person name="Grigoriev I.V."/>
            <person name="Roux C."/>
            <person name="Martin F.M."/>
            <person name="Corradi N."/>
        </authorList>
    </citation>
    <scope>NUCLEOTIDE SEQUENCE [LARGE SCALE GENOMIC DNA]</scope>
    <source>
        <strain evidence="1 2">C2</strain>
    </source>
</reference>